<dbReference type="InterPro" id="IPR036514">
    <property type="entry name" value="SGNH_hydro_sf"/>
</dbReference>
<reference evidence="2 3" key="1">
    <citation type="submission" date="2016-10" db="EMBL/GenBank/DDBJ databases">
        <title>Paenibacillus species isolates.</title>
        <authorList>
            <person name="Beno S.M."/>
        </authorList>
    </citation>
    <scope>NUCLEOTIDE SEQUENCE [LARGE SCALE GENOMIC DNA]</scope>
    <source>
        <strain evidence="2 3">FSL H7-0744</strain>
    </source>
</reference>
<evidence type="ECO:0000259" key="1">
    <source>
        <dbReference type="Pfam" id="PF13472"/>
    </source>
</evidence>
<sequence>MLHLFAGPITNDPVKPVILFLGDSITADGRYISYVEEWLRKHRPDQAVELVARGIPSETASGLSEARHPFPRPCIHDRLAEELAAAAPGVVVACYGMNDGIYHPYSDERFAAYQAGMRQLSAQIREAGAKAVLMTPPPFDAASMNGQLLPEGAPDFSYLAPYRDYDRVLERYADWLLFGGCPADGVIDLRTPLLEHIRYERRLDASYSYGDGIHPDASGHRVIAQTLLSELFGVVSTPIHFNL</sequence>
<comment type="caution">
    <text evidence="2">The sequence shown here is derived from an EMBL/GenBank/DDBJ whole genome shotgun (WGS) entry which is preliminary data.</text>
</comment>
<dbReference type="InterPro" id="IPR051532">
    <property type="entry name" value="Ester_Hydrolysis_Enzymes"/>
</dbReference>
<dbReference type="Pfam" id="PF13472">
    <property type="entry name" value="Lipase_GDSL_2"/>
    <property type="match status" value="1"/>
</dbReference>
<dbReference type="PANTHER" id="PTHR30383">
    <property type="entry name" value="THIOESTERASE 1/PROTEASE 1/LYSOPHOSPHOLIPASE L1"/>
    <property type="match status" value="1"/>
</dbReference>
<dbReference type="InterPro" id="IPR013830">
    <property type="entry name" value="SGNH_hydro"/>
</dbReference>
<proteinExistence type="predicted"/>
<gene>
    <name evidence="2" type="ORF">BSK56_27110</name>
</gene>
<dbReference type="RefSeq" id="WP_076113594.1">
    <property type="nucleotide sequence ID" value="NZ_MPTB01000045.1"/>
</dbReference>
<dbReference type="SUPFAM" id="SSF52266">
    <property type="entry name" value="SGNH hydrolase"/>
    <property type="match status" value="1"/>
</dbReference>
<evidence type="ECO:0000313" key="2">
    <source>
        <dbReference type="EMBL" id="OMD41549.1"/>
    </source>
</evidence>
<dbReference type="Proteomes" id="UP000187412">
    <property type="component" value="Unassembled WGS sequence"/>
</dbReference>
<organism evidence="2 3">
    <name type="scientific">Paenibacillus borealis</name>
    <dbReference type="NCBI Taxonomy" id="160799"/>
    <lineage>
        <taxon>Bacteria</taxon>
        <taxon>Bacillati</taxon>
        <taxon>Bacillota</taxon>
        <taxon>Bacilli</taxon>
        <taxon>Bacillales</taxon>
        <taxon>Paenibacillaceae</taxon>
        <taxon>Paenibacillus</taxon>
    </lineage>
</organism>
<name>A0ABX3GZN1_PAEBO</name>
<dbReference type="PANTHER" id="PTHR30383:SF5">
    <property type="entry name" value="SGNH HYDROLASE-TYPE ESTERASE DOMAIN-CONTAINING PROTEIN"/>
    <property type="match status" value="1"/>
</dbReference>
<protein>
    <recommendedName>
        <fullName evidence="1">SGNH hydrolase-type esterase domain-containing protein</fullName>
    </recommendedName>
</protein>
<keyword evidence="3" id="KW-1185">Reference proteome</keyword>
<feature type="domain" description="SGNH hydrolase-type esterase" evidence="1">
    <location>
        <begin position="20"/>
        <end position="222"/>
    </location>
</feature>
<accession>A0ABX3GZN1</accession>
<evidence type="ECO:0000313" key="3">
    <source>
        <dbReference type="Proteomes" id="UP000187412"/>
    </source>
</evidence>
<dbReference type="Gene3D" id="3.40.50.1110">
    <property type="entry name" value="SGNH hydrolase"/>
    <property type="match status" value="1"/>
</dbReference>
<dbReference type="EMBL" id="MPTB01000045">
    <property type="protein sequence ID" value="OMD41549.1"/>
    <property type="molecule type" value="Genomic_DNA"/>
</dbReference>